<feature type="compositionally biased region" description="Polar residues" evidence="1">
    <location>
        <begin position="204"/>
        <end position="216"/>
    </location>
</feature>
<evidence type="ECO:0000313" key="3">
    <source>
        <dbReference type="EMBL" id="PGH08516.1"/>
    </source>
</evidence>
<comment type="caution">
    <text evidence="3">The sequence shown here is derived from an EMBL/GenBank/DDBJ whole genome shotgun (WGS) entry which is preliminary data.</text>
</comment>
<dbReference type="OrthoDB" id="3514033at2759"/>
<keyword evidence="4" id="KW-1185">Reference proteome</keyword>
<feature type="compositionally biased region" description="Acidic residues" evidence="1">
    <location>
        <begin position="305"/>
        <end position="314"/>
    </location>
</feature>
<dbReference type="STRING" id="1447883.A0A2B7XHB4"/>
<dbReference type="Proteomes" id="UP000224634">
    <property type="component" value="Unassembled WGS sequence"/>
</dbReference>
<organism evidence="3 4">
    <name type="scientific">Polytolypa hystricis (strain UAMH7299)</name>
    <dbReference type="NCBI Taxonomy" id="1447883"/>
    <lineage>
        <taxon>Eukaryota</taxon>
        <taxon>Fungi</taxon>
        <taxon>Dikarya</taxon>
        <taxon>Ascomycota</taxon>
        <taxon>Pezizomycotina</taxon>
        <taxon>Eurotiomycetes</taxon>
        <taxon>Eurotiomycetidae</taxon>
        <taxon>Onygenales</taxon>
        <taxon>Onygenales incertae sedis</taxon>
        <taxon>Polytolypa</taxon>
    </lineage>
</organism>
<evidence type="ECO:0000259" key="2">
    <source>
        <dbReference type="Pfam" id="PF12898"/>
    </source>
</evidence>
<sequence length="320" mass="35174">MPPNKPRFDWVTYKAQLERIRVPDKVKCRICKKIRAQTAFSQRQLEELRKAMLSIGTTGIDGPGYASCLQCVGHQNFELNCCMCLKTKAVGDFSKSQRKDPDNARCYNCMQDQLETDPISHEVDQILADETTYATSNTRSHGAEITLDSMGRLSLNINNNRRGESTTSTNQAPTDIKEVRSSSNNGKKIVNQIAPGGGVFLGQENKSPGNSSTGSSRRFMVDAIPFTAYDAQGRPHARAATPPSVASTVHGGWADFGITRSNRQTPLADKPTRPNDGFAKTKGPRVHKDEMPSMRIPEPAGQTIESDDDDDSDGGFEKYV</sequence>
<feature type="region of interest" description="Disordered" evidence="1">
    <location>
        <begin position="258"/>
        <end position="320"/>
    </location>
</feature>
<dbReference type="Pfam" id="PF12898">
    <property type="entry name" value="Stc1"/>
    <property type="match status" value="1"/>
</dbReference>
<name>A0A2B7XHB4_POLH7</name>
<feature type="compositionally biased region" description="Polar residues" evidence="1">
    <location>
        <begin position="158"/>
        <end position="173"/>
    </location>
</feature>
<evidence type="ECO:0000256" key="1">
    <source>
        <dbReference type="SAM" id="MobiDB-lite"/>
    </source>
</evidence>
<dbReference type="AlphaFoldDB" id="A0A2B7XHB4"/>
<protein>
    <recommendedName>
        <fullName evidence="2">Stc1 domain-containing protein</fullName>
    </recommendedName>
</protein>
<proteinExistence type="predicted"/>
<evidence type="ECO:0000313" key="4">
    <source>
        <dbReference type="Proteomes" id="UP000224634"/>
    </source>
</evidence>
<feature type="region of interest" description="Disordered" evidence="1">
    <location>
        <begin position="158"/>
        <end position="217"/>
    </location>
</feature>
<dbReference type="InterPro" id="IPR024630">
    <property type="entry name" value="Stc1"/>
</dbReference>
<feature type="domain" description="Stc1" evidence="2">
    <location>
        <begin position="27"/>
        <end position="111"/>
    </location>
</feature>
<gene>
    <name evidence="3" type="ORF">AJ80_07836</name>
</gene>
<accession>A0A2B7XHB4</accession>
<dbReference type="EMBL" id="PDNA01000159">
    <property type="protein sequence ID" value="PGH08516.1"/>
    <property type="molecule type" value="Genomic_DNA"/>
</dbReference>
<reference evidence="3 4" key="1">
    <citation type="submission" date="2017-10" db="EMBL/GenBank/DDBJ databases">
        <title>Comparative genomics in systemic dimorphic fungi from Ajellomycetaceae.</title>
        <authorList>
            <person name="Munoz J.F."/>
            <person name="Mcewen J.G."/>
            <person name="Clay O.K."/>
            <person name="Cuomo C.A."/>
        </authorList>
    </citation>
    <scope>NUCLEOTIDE SEQUENCE [LARGE SCALE GENOMIC DNA]</scope>
    <source>
        <strain evidence="3 4">UAMH7299</strain>
    </source>
</reference>